<name>A0A699IVE4_TANCI</name>
<feature type="region of interest" description="Disordered" evidence="1">
    <location>
        <begin position="118"/>
        <end position="177"/>
    </location>
</feature>
<dbReference type="EMBL" id="BKCJ010338156">
    <property type="protein sequence ID" value="GEZ89205.1"/>
    <property type="molecule type" value="Genomic_DNA"/>
</dbReference>
<evidence type="ECO:0000313" key="2">
    <source>
        <dbReference type="EMBL" id="GEZ89205.1"/>
    </source>
</evidence>
<organism evidence="2">
    <name type="scientific">Tanacetum cinerariifolium</name>
    <name type="common">Dalmatian daisy</name>
    <name type="synonym">Chrysanthemum cinerariifolium</name>
    <dbReference type="NCBI Taxonomy" id="118510"/>
    <lineage>
        <taxon>Eukaryota</taxon>
        <taxon>Viridiplantae</taxon>
        <taxon>Streptophyta</taxon>
        <taxon>Embryophyta</taxon>
        <taxon>Tracheophyta</taxon>
        <taxon>Spermatophyta</taxon>
        <taxon>Magnoliopsida</taxon>
        <taxon>eudicotyledons</taxon>
        <taxon>Gunneridae</taxon>
        <taxon>Pentapetalae</taxon>
        <taxon>asterids</taxon>
        <taxon>campanulids</taxon>
        <taxon>Asterales</taxon>
        <taxon>Asteraceae</taxon>
        <taxon>Asteroideae</taxon>
        <taxon>Anthemideae</taxon>
        <taxon>Anthemidinae</taxon>
        <taxon>Tanacetum</taxon>
    </lineage>
</organism>
<reference evidence="2" key="1">
    <citation type="journal article" date="2019" name="Sci. Rep.">
        <title>Draft genome of Tanacetum cinerariifolium, the natural source of mosquito coil.</title>
        <authorList>
            <person name="Yamashiro T."/>
            <person name="Shiraishi A."/>
            <person name="Satake H."/>
            <person name="Nakayama K."/>
        </authorList>
    </citation>
    <scope>NUCLEOTIDE SEQUENCE</scope>
</reference>
<dbReference type="AlphaFoldDB" id="A0A699IVE4"/>
<feature type="compositionally biased region" description="Basic and acidic residues" evidence="1">
    <location>
        <begin position="154"/>
        <end position="165"/>
    </location>
</feature>
<sequence>MACWILLGHAYLLGRAIFLWIFKRSSRILYFSSQWTFCTNFFRAFTASADVPSIYPKDSAHPFVLPLAGDLIIDFVKGLGGRHNIHKRIKSPVHITVDDYLCGNLKFVSKGGVDEKALKAGKSKQPAYTKQPKPRKMTTSKPTPSKNIHKGKRSDHLVDGADKESQPATKPQVENDEYNLQRDVSTGPSIQPQDDTSTNVVHDTLSLVNSTNNVETGADIEKSNIEMNTEILYIKEERGEEVSNMMALEERTIELHEAGPNPEPMHEDFVPIVYPEVHESLKLTTEEQVYIENPPSLSGTLSSMRNLDDAFTFVDQFLNDKSLEEKPRKANVETEVESMVSVPIHQTYSFVPPLSTPIIDLLPPKSVSPHV</sequence>
<comment type="caution">
    <text evidence="2">The sequence shown here is derived from an EMBL/GenBank/DDBJ whole genome shotgun (WGS) entry which is preliminary data.</text>
</comment>
<evidence type="ECO:0000256" key="1">
    <source>
        <dbReference type="SAM" id="MobiDB-lite"/>
    </source>
</evidence>
<gene>
    <name evidence="2" type="ORF">Tci_561178</name>
</gene>
<protein>
    <submittedName>
        <fullName evidence="2">Uncharacterized protein</fullName>
    </submittedName>
</protein>
<proteinExistence type="predicted"/>
<accession>A0A699IVE4</accession>